<dbReference type="InterPro" id="IPR000415">
    <property type="entry name" value="Nitroreductase-like"/>
</dbReference>
<dbReference type="CDD" id="cd02142">
    <property type="entry name" value="McbC_SagB-like_oxidoreductase"/>
    <property type="match status" value="1"/>
</dbReference>
<dbReference type="Proteomes" id="UP000184310">
    <property type="component" value="Unassembled WGS sequence"/>
</dbReference>
<dbReference type="PANTHER" id="PTHR43745">
    <property type="entry name" value="NITROREDUCTASE MJ1384-RELATED"/>
    <property type="match status" value="1"/>
</dbReference>
<reference evidence="2 3" key="1">
    <citation type="submission" date="2016-11" db="EMBL/GenBank/DDBJ databases">
        <authorList>
            <person name="Jaros S."/>
            <person name="Januszkiewicz K."/>
            <person name="Wedrychowicz H."/>
        </authorList>
    </citation>
    <scope>NUCLEOTIDE SEQUENCE [LARGE SCALE GENOMIC DNA]</scope>
    <source>
        <strain evidence="2 3">DSM 21758</strain>
    </source>
</reference>
<proteinExistence type="predicted"/>
<dbReference type="Gene3D" id="3.40.109.10">
    <property type="entry name" value="NADH Oxidase"/>
    <property type="match status" value="1"/>
</dbReference>
<dbReference type="Pfam" id="PF00881">
    <property type="entry name" value="Nitroreductase"/>
    <property type="match status" value="1"/>
</dbReference>
<dbReference type="InterPro" id="IPR029479">
    <property type="entry name" value="Nitroreductase"/>
</dbReference>
<gene>
    <name evidence="2" type="ORF">SAMN02745163_03924</name>
</gene>
<dbReference type="InterPro" id="IPR052544">
    <property type="entry name" value="Bacteriocin_Proc_Enz"/>
</dbReference>
<dbReference type="EMBL" id="FQZB01000018">
    <property type="protein sequence ID" value="SHK49905.1"/>
    <property type="molecule type" value="Genomic_DNA"/>
</dbReference>
<dbReference type="STRING" id="1121302.SAMN02745163_03924"/>
<feature type="domain" description="Nitroreductase" evidence="1">
    <location>
        <begin position="75"/>
        <end position="259"/>
    </location>
</feature>
<dbReference type="AlphaFoldDB" id="A0A1M6SYW4"/>
<accession>A0A1M6SYW4</accession>
<organism evidence="2 3">
    <name type="scientific">Clostridium cavendishii DSM 21758</name>
    <dbReference type="NCBI Taxonomy" id="1121302"/>
    <lineage>
        <taxon>Bacteria</taxon>
        <taxon>Bacillati</taxon>
        <taxon>Bacillota</taxon>
        <taxon>Clostridia</taxon>
        <taxon>Eubacteriales</taxon>
        <taxon>Clostridiaceae</taxon>
        <taxon>Clostridium</taxon>
    </lineage>
</organism>
<evidence type="ECO:0000259" key="1">
    <source>
        <dbReference type="Pfam" id="PF00881"/>
    </source>
</evidence>
<dbReference type="GO" id="GO:0016491">
    <property type="term" value="F:oxidoreductase activity"/>
    <property type="evidence" value="ECO:0007669"/>
    <property type="project" value="InterPro"/>
</dbReference>
<evidence type="ECO:0000313" key="3">
    <source>
        <dbReference type="Proteomes" id="UP000184310"/>
    </source>
</evidence>
<keyword evidence="3" id="KW-1185">Reference proteome</keyword>
<protein>
    <submittedName>
        <fullName evidence="2">SagB-type dehydrogenase domain-containing protein</fullName>
    </submittedName>
</protein>
<dbReference type="PANTHER" id="PTHR43745:SF2">
    <property type="entry name" value="NITROREDUCTASE MJ1384-RELATED"/>
    <property type="match status" value="1"/>
</dbReference>
<evidence type="ECO:0000313" key="2">
    <source>
        <dbReference type="EMBL" id="SHK49905.1"/>
    </source>
</evidence>
<dbReference type="SUPFAM" id="SSF55469">
    <property type="entry name" value="FMN-dependent nitroreductase-like"/>
    <property type="match status" value="1"/>
</dbReference>
<dbReference type="NCBIfam" id="TIGR03605">
    <property type="entry name" value="antibiot_sagB"/>
    <property type="match status" value="1"/>
</dbReference>
<name>A0A1M6SYW4_9CLOT</name>
<dbReference type="InterPro" id="IPR020051">
    <property type="entry name" value="SagB-type_dehydrogenase"/>
</dbReference>
<sequence length="263" mass="30375">MYINYMGVTMSRYNKNREFLKADFSVLNSIKTDKQKGLPTPLFQKEYNHEQTLIDLPEVKKEIVFKENVFDCLNDRRSIRRYSEDSISMSQLSYLLWSTQGIQKIVNDTNTLRRVPSGGASHPFETYLIINRVEGLEEGIYRYIPLEHKLMFMYQLKNIDEAIDKAAANQPFVPNFVSKGAVIFAWSCIPYRAEYKFDITAHKKILIDVGHLCQNLYIASESIECGMCAIGIYDQKTIDAILSLDGENEFVIYMAALGRKLKF</sequence>